<dbReference type="Gene3D" id="3.90.660.10">
    <property type="match status" value="1"/>
</dbReference>
<gene>
    <name evidence="2" type="ORF">NLU13_8380</name>
</gene>
<dbReference type="InterPro" id="IPR002937">
    <property type="entry name" value="Amino_oxidase"/>
</dbReference>
<keyword evidence="3" id="KW-1185">Reference proteome</keyword>
<sequence>MASDTPAQLASNDSYKYQWARYVARQKLKKDLEASERTIQTLMKDSNYTSGTMPQNLSQLAEITQKATGGGLIPAKHGHFNVGIIGAGAAGLFTGLVLDWINDTIEKHLGPGHIKITYEILEAAGEERFGGRLYTHYFDKDKVHDYYDVGAMRFPNNDVMDRTFRLFDMLKIKKGNLGDRKSASDPPVLVPYYLADDNNVCPTYFNNIRKVGKPWNGAVDPFELNKGMPEADQIPEEVTKADPSDLFENAIKGFIDHVKKKMDAYANQTLKDEKELWDLLQKSDQMSVRQFLLSGKNPLGIPDDPENPQKIPDGPEYSYNTIQWLETATYGTGWYDQSLTEAVLETLDFKIPDKTKTNKYWYCVDGGAQKIAEAMRDQLKDKSAIKYNTQVVGIDATVQLNERVTKNMRLDLKDTVTRKPLEAKEYFTVINSTTMGATNRMDLSKAGLLWDTKQAIRCLGYGASCKVGIKFKSAWWRKAPYNITKGGIARTDLPLQVCVYPSYNIDNEVDPVDEPAVLLVSYTWGQTAQRLATLIASKSRDRTAEETMKDEEELKEVLLRDLAYLHADDPKDEENVAKHLETISAEYHEHHAYDWYHDPHMAGAFAYFGPCQFRDLYPAITKPNAFGQLYFVGEAASAHHAWVVGALESVVRALWFMFDTLHQGSKNDPALQDDDDNKGGYRPYLWALQLLQCGSVKDGKNIIPLSQEPLPFYPLPAEMPEHREVDCVCSGGQGAPAKTGDLLDHPQVGKGGNEGELSYGAAVVALSMVESVLGELLKPGVSPNMAPLTS</sequence>
<dbReference type="PANTHER" id="PTHR10742:SF342">
    <property type="entry name" value="AMINE OXIDASE"/>
    <property type="match status" value="1"/>
</dbReference>
<proteinExistence type="predicted"/>
<dbReference type="Gene3D" id="1.10.10.1620">
    <property type="match status" value="1"/>
</dbReference>
<dbReference type="Proteomes" id="UP001175261">
    <property type="component" value="Unassembled WGS sequence"/>
</dbReference>
<dbReference type="SUPFAM" id="SSF51905">
    <property type="entry name" value="FAD/NAD(P)-binding domain"/>
    <property type="match status" value="1"/>
</dbReference>
<name>A0AA39GBK2_SARSR</name>
<dbReference type="AlphaFoldDB" id="A0AA39GBK2"/>
<dbReference type="Pfam" id="PF01593">
    <property type="entry name" value="Amino_oxidase"/>
    <property type="match status" value="1"/>
</dbReference>
<comment type="caution">
    <text evidence="2">The sequence shown here is derived from an EMBL/GenBank/DDBJ whole genome shotgun (WGS) entry which is preliminary data.</text>
</comment>
<dbReference type="PANTHER" id="PTHR10742">
    <property type="entry name" value="FLAVIN MONOAMINE OXIDASE"/>
    <property type="match status" value="1"/>
</dbReference>
<dbReference type="InterPro" id="IPR036188">
    <property type="entry name" value="FAD/NAD-bd_sf"/>
</dbReference>
<dbReference type="GO" id="GO:0001716">
    <property type="term" value="F:L-amino-acid oxidase activity"/>
    <property type="evidence" value="ECO:0007669"/>
    <property type="project" value="TreeGrafter"/>
</dbReference>
<protein>
    <recommendedName>
        <fullName evidence="1">Amine oxidase domain-containing protein</fullName>
    </recommendedName>
</protein>
<feature type="domain" description="Amine oxidase" evidence="1">
    <location>
        <begin position="120"/>
        <end position="652"/>
    </location>
</feature>
<dbReference type="SUPFAM" id="SSF54373">
    <property type="entry name" value="FAD-linked reductases, C-terminal domain"/>
    <property type="match status" value="1"/>
</dbReference>
<accession>A0AA39GBK2</accession>
<evidence type="ECO:0000313" key="2">
    <source>
        <dbReference type="EMBL" id="KAK0384292.1"/>
    </source>
</evidence>
<organism evidence="2 3">
    <name type="scientific">Sarocladium strictum</name>
    <name type="common">Black bundle disease fungus</name>
    <name type="synonym">Acremonium strictum</name>
    <dbReference type="NCBI Taxonomy" id="5046"/>
    <lineage>
        <taxon>Eukaryota</taxon>
        <taxon>Fungi</taxon>
        <taxon>Dikarya</taxon>
        <taxon>Ascomycota</taxon>
        <taxon>Pezizomycotina</taxon>
        <taxon>Sordariomycetes</taxon>
        <taxon>Hypocreomycetidae</taxon>
        <taxon>Hypocreales</taxon>
        <taxon>Sarocladiaceae</taxon>
        <taxon>Sarocladium</taxon>
    </lineage>
</organism>
<reference evidence="2" key="1">
    <citation type="submission" date="2022-10" db="EMBL/GenBank/DDBJ databases">
        <title>Determination and structural analysis of whole genome sequence of Sarocladium strictum F4-1.</title>
        <authorList>
            <person name="Hu L."/>
            <person name="Jiang Y."/>
        </authorList>
    </citation>
    <scope>NUCLEOTIDE SEQUENCE</scope>
    <source>
        <strain evidence="2">F4-1</strain>
    </source>
</reference>
<evidence type="ECO:0000313" key="3">
    <source>
        <dbReference type="Proteomes" id="UP001175261"/>
    </source>
</evidence>
<dbReference type="EMBL" id="JAPDFR010000008">
    <property type="protein sequence ID" value="KAK0384292.1"/>
    <property type="molecule type" value="Genomic_DNA"/>
</dbReference>
<dbReference type="InterPro" id="IPR050281">
    <property type="entry name" value="Flavin_monoamine_oxidase"/>
</dbReference>
<evidence type="ECO:0000259" key="1">
    <source>
        <dbReference type="Pfam" id="PF01593"/>
    </source>
</evidence>
<dbReference type="GO" id="GO:0009063">
    <property type="term" value="P:amino acid catabolic process"/>
    <property type="evidence" value="ECO:0007669"/>
    <property type="project" value="TreeGrafter"/>
</dbReference>